<dbReference type="PROSITE" id="PS51257">
    <property type="entry name" value="PROKAR_LIPOPROTEIN"/>
    <property type="match status" value="1"/>
</dbReference>
<feature type="chain" id="PRO_5047167089" evidence="1">
    <location>
        <begin position="30"/>
        <end position="136"/>
    </location>
</feature>
<organism evidence="2 3">
    <name type="scientific">Luteimonas lutimaris</name>
    <dbReference type="NCBI Taxonomy" id="698645"/>
    <lineage>
        <taxon>Bacteria</taxon>
        <taxon>Pseudomonadati</taxon>
        <taxon>Pseudomonadota</taxon>
        <taxon>Gammaproteobacteria</taxon>
        <taxon>Lysobacterales</taxon>
        <taxon>Lysobacteraceae</taxon>
        <taxon>Luteimonas</taxon>
    </lineage>
</organism>
<gene>
    <name evidence="2" type="ORF">GCM10022229_25180</name>
</gene>
<dbReference type="EMBL" id="BAAAZU010000029">
    <property type="protein sequence ID" value="GAA3930569.1"/>
    <property type="molecule type" value="Genomic_DNA"/>
</dbReference>
<protein>
    <submittedName>
        <fullName evidence="2">Uncharacterized protein</fullName>
    </submittedName>
</protein>
<dbReference type="Proteomes" id="UP001501727">
    <property type="component" value="Unassembled WGS sequence"/>
</dbReference>
<proteinExistence type="predicted"/>
<keyword evidence="3" id="KW-1185">Reference proteome</keyword>
<keyword evidence="1" id="KW-0732">Signal</keyword>
<evidence type="ECO:0000313" key="2">
    <source>
        <dbReference type="EMBL" id="GAA3930569.1"/>
    </source>
</evidence>
<comment type="caution">
    <text evidence="2">The sequence shown here is derived from an EMBL/GenBank/DDBJ whole genome shotgun (WGS) entry which is preliminary data.</text>
</comment>
<evidence type="ECO:0000256" key="1">
    <source>
        <dbReference type="SAM" id="SignalP"/>
    </source>
</evidence>
<reference evidence="3" key="1">
    <citation type="journal article" date="2019" name="Int. J. Syst. Evol. Microbiol.">
        <title>The Global Catalogue of Microorganisms (GCM) 10K type strain sequencing project: providing services to taxonomists for standard genome sequencing and annotation.</title>
        <authorList>
            <consortium name="The Broad Institute Genomics Platform"/>
            <consortium name="The Broad Institute Genome Sequencing Center for Infectious Disease"/>
            <person name="Wu L."/>
            <person name="Ma J."/>
        </authorList>
    </citation>
    <scope>NUCLEOTIDE SEQUENCE [LARGE SCALE GENOMIC DNA]</scope>
    <source>
        <strain evidence="3">JCM 16916</strain>
    </source>
</reference>
<accession>A0ABP7MX42</accession>
<feature type="signal peptide" evidence="1">
    <location>
        <begin position="1"/>
        <end position="29"/>
    </location>
</feature>
<sequence length="136" mass="14473">MRMFLPHAATFAGLLPLLFAACTTSPAGASDMRTIAAGDSFAMTAGEGVALADRGTLRYVRVTNDSRCRPGRQCVWAGDATVVFEWTPAAADKPESFSLHTGRGDRSKDLDGQRLTLVSLDFAAEPEAQLTLEALP</sequence>
<evidence type="ECO:0000313" key="3">
    <source>
        <dbReference type="Proteomes" id="UP001501727"/>
    </source>
</evidence>
<name>A0ABP7MX42_9GAMM</name>
<dbReference type="RefSeq" id="WP_344760356.1">
    <property type="nucleotide sequence ID" value="NZ_BAAAZU010000029.1"/>
</dbReference>